<keyword evidence="3" id="KW-1185">Reference proteome</keyword>
<dbReference type="AlphaFoldDB" id="B8ITK9"/>
<name>B8ITK9_METNO</name>
<reference evidence="2 3" key="1">
    <citation type="submission" date="2009-01" db="EMBL/GenBank/DDBJ databases">
        <title>Complete sequence of chromosome of Methylobacterium nodulans ORS 2060.</title>
        <authorList>
            <consortium name="US DOE Joint Genome Institute"/>
            <person name="Lucas S."/>
            <person name="Copeland A."/>
            <person name="Lapidus A."/>
            <person name="Glavina del Rio T."/>
            <person name="Dalin E."/>
            <person name="Tice H."/>
            <person name="Bruce D."/>
            <person name="Goodwin L."/>
            <person name="Pitluck S."/>
            <person name="Sims D."/>
            <person name="Brettin T."/>
            <person name="Detter J.C."/>
            <person name="Han C."/>
            <person name="Larimer F."/>
            <person name="Land M."/>
            <person name="Hauser L."/>
            <person name="Kyrpides N."/>
            <person name="Ivanova N."/>
            <person name="Marx C.J."/>
            <person name="Richardson P."/>
        </authorList>
    </citation>
    <scope>NUCLEOTIDE SEQUENCE [LARGE SCALE GENOMIC DNA]</scope>
    <source>
        <strain evidence="3">LMG 21967 / CNCM I-2342 / ORS 2060</strain>
    </source>
</reference>
<dbReference type="Proteomes" id="UP000008207">
    <property type="component" value="Chromosome"/>
</dbReference>
<organism evidence="2 3">
    <name type="scientific">Methylobacterium nodulans (strain LMG 21967 / CNCM I-2342 / ORS 2060)</name>
    <dbReference type="NCBI Taxonomy" id="460265"/>
    <lineage>
        <taxon>Bacteria</taxon>
        <taxon>Pseudomonadati</taxon>
        <taxon>Pseudomonadota</taxon>
        <taxon>Alphaproteobacteria</taxon>
        <taxon>Hyphomicrobiales</taxon>
        <taxon>Methylobacteriaceae</taxon>
        <taxon>Methylobacterium</taxon>
    </lineage>
</organism>
<dbReference type="EMBL" id="CP001349">
    <property type="protein sequence ID" value="ACL58925.1"/>
    <property type="molecule type" value="Genomic_DNA"/>
</dbReference>
<proteinExistence type="predicted"/>
<dbReference type="HOGENOM" id="CLU_3357066_0_0_5"/>
<gene>
    <name evidence="2" type="ordered locus">Mnod_4046</name>
</gene>
<evidence type="ECO:0000313" key="3">
    <source>
        <dbReference type="Proteomes" id="UP000008207"/>
    </source>
</evidence>
<keyword evidence="1" id="KW-1133">Transmembrane helix</keyword>
<sequence length="36" mass="4086">MSNGEHRSRRHRLVAVIVGLLVVLFLTAAVLLMWVK</sequence>
<protein>
    <submittedName>
        <fullName evidence="2">Uncharacterized protein</fullName>
    </submittedName>
</protein>
<evidence type="ECO:0000313" key="2">
    <source>
        <dbReference type="EMBL" id="ACL58925.1"/>
    </source>
</evidence>
<keyword evidence="1" id="KW-0472">Membrane</keyword>
<feature type="transmembrane region" description="Helical" evidence="1">
    <location>
        <begin position="12"/>
        <end position="35"/>
    </location>
</feature>
<dbReference type="STRING" id="460265.Mnod_4046"/>
<keyword evidence="1" id="KW-0812">Transmembrane</keyword>
<evidence type="ECO:0000256" key="1">
    <source>
        <dbReference type="SAM" id="Phobius"/>
    </source>
</evidence>
<dbReference type="KEGG" id="mno:Mnod_4046"/>
<accession>B8ITK9</accession>